<evidence type="ECO:0008006" key="5">
    <source>
        <dbReference type="Google" id="ProtNLM"/>
    </source>
</evidence>
<keyword evidence="3" id="KW-1185">Reference proteome</keyword>
<dbReference type="STRING" id="1763535.LPB072_11090"/>
<evidence type="ECO:0000313" key="4">
    <source>
        <dbReference type="Proteomes" id="UP000185680"/>
    </source>
</evidence>
<evidence type="ECO:0000313" key="2">
    <source>
        <dbReference type="EMBL" id="OAD41599.1"/>
    </source>
</evidence>
<gene>
    <name evidence="1" type="ORF">LPB072_11090</name>
    <name evidence="2" type="ORF">LPB72_09705</name>
</gene>
<sequence>MKTNSFLFVNLIYRLKSFRDVAVLMFLLEVDADQKEYACSASVLSQRYLGNQISARQVEKAIKDLCDLNLVSIRVHANTKTYFKVNRDKVLSLLNQPLPERMPGLDDLKFPFLDKWSGAGEMPQSESA</sequence>
<dbReference type="RefSeq" id="WP_066089515.1">
    <property type="nucleotide sequence ID" value="NZ_CP017476.1"/>
</dbReference>
<dbReference type="AlphaFoldDB" id="A0A167HQM5"/>
<proteinExistence type="predicted"/>
<dbReference type="EMBL" id="LVWD01000013">
    <property type="protein sequence ID" value="OAD41599.1"/>
    <property type="molecule type" value="Genomic_DNA"/>
</dbReference>
<dbReference type="KEGG" id="hyl:LPB072_11090"/>
<reference evidence="1 4" key="2">
    <citation type="submission" date="2016-10" db="EMBL/GenBank/DDBJ databases">
        <title>Hydorgenophaga sp. LPB0072 isolated from gastropod.</title>
        <authorList>
            <person name="Kim E."/>
            <person name="Yi H."/>
        </authorList>
    </citation>
    <scope>NUCLEOTIDE SEQUENCE [LARGE SCALE GENOMIC DNA]</scope>
    <source>
        <strain evidence="1 4">LPB0072</strain>
    </source>
</reference>
<evidence type="ECO:0000313" key="3">
    <source>
        <dbReference type="Proteomes" id="UP000185657"/>
    </source>
</evidence>
<protein>
    <recommendedName>
        <fullName evidence="5">Helix-turn-helix domain-containing protein</fullName>
    </recommendedName>
</protein>
<name>A0A167HQM5_9BURK</name>
<dbReference type="Proteomes" id="UP000185657">
    <property type="component" value="Unassembled WGS sequence"/>
</dbReference>
<dbReference type="Proteomes" id="UP000185680">
    <property type="component" value="Chromosome"/>
</dbReference>
<organism evidence="1 4">
    <name type="scientific">Hydrogenophaga crassostreae</name>
    <dbReference type="NCBI Taxonomy" id="1763535"/>
    <lineage>
        <taxon>Bacteria</taxon>
        <taxon>Pseudomonadati</taxon>
        <taxon>Pseudomonadota</taxon>
        <taxon>Betaproteobacteria</taxon>
        <taxon>Burkholderiales</taxon>
        <taxon>Comamonadaceae</taxon>
        <taxon>Hydrogenophaga</taxon>
    </lineage>
</organism>
<accession>A0A167HQM5</accession>
<dbReference type="EMBL" id="CP017476">
    <property type="protein sequence ID" value="AOW13318.1"/>
    <property type="molecule type" value="Genomic_DNA"/>
</dbReference>
<reference evidence="2 3" key="1">
    <citation type="submission" date="2016-02" db="EMBL/GenBank/DDBJ databases">
        <title>Draft genome sequence of Hydrogenophaga sp. LPB0072.</title>
        <authorList>
            <person name="Shin S.-K."/>
            <person name="Yi H."/>
        </authorList>
    </citation>
    <scope>NUCLEOTIDE SEQUENCE [LARGE SCALE GENOMIC DNA]</scope>
    <source>
        <strain evidence="2 3">LPB0072</strain>
    </source>
</reference>
<evidence type="ECO:0000313" key="1">
    <source>
        <dbReference type="EMBL" id="AOW13318.1"/>
    </source>
</evidence>